<dbReference type="PANTHER" id="PTHR25462:SF296">
    <property type="entry name" value="MEIOTIC P26, ISOFORM F"/>
    <property type="match status" value="1"/>
</dbReference>
<dbReference type="InterPro" id="IPR000315">
    <property type="entry name" value="Znf_B-box"/>
</dbReference>
<dbReference type="GO" id="GO:0008270">
    <property type="term" value="F:zinc ion binding"/>
    <property type="evidence" value="ECO:0007669"/>
    <property type="project" value="UniProtKB-KW"/>
</dbReference>
<evidence type="ECO:0000256" key="3">
    <source>
        <dbReference type="ARBA" id="ARBA00022771"/>
    </source>
</evidence>
<dbReference type="HOGENOM" id="CLU_008645_6_0_1"/>
<dbReference type="SMART" id="SM00184">
    <property type="entry name" value="RING"/>
    <property type="match status" value="1"/>
</dbReference>
<dbReference type="InterPro" id="IPR013083">
    <property type="entry name" value="Znf_RING/FYVE/PHD"/>
</dbReference>
<dbReference type="SMART" id="SM00336">
    <property type="entry name" value="BBOX"/>
    <property type="match status" value="1"/>
</dbReference>
<dbReference type="Gene3D" id="3.30.160.60">
    <property type="entry name" value="Classic Zinc Finger"/>
    <property type="match status" value="1"/>
</dbReference>
<dbReference type="InterPro" id="IPR047153">
    <property type="entry name" value="TRIM45/56/19-like"/>
</dbReference>
<evidence type="ECO:0000256" key="4">
    <source>
        <dbReference type="ARBA" id="ARBA00022833"/>
    </source>
</evidence>
<dbReference type="PROSITE" id="PS50119">
    <property type="entry name" value="ZF_BBOX"/>
    <property type="match status" value="1"/>
</dbReference>
<name>K1R462_MAGGI</name>
<dbReference type="AlphaFoldDB" id="K1R462"/>
<dbReference type="SUPFAM" id="SSF57850">
    <property type="entry name" value="RING/U-box"/>
    <property type="match status" value="1"/>
</dbReference>
<proteinExistence type="predicted"/>
<dbReference type="EMBL" id="JH817792">
    <property type="protein sequence ID" value="EKC28661.1"/>
    <property type="molecule type" value="Genomic_DNA"/>
</dbReference>
<dbReference type="PROSITE" id="PS50089">
    <property type="entry name" value="ZF_RING_2"/>
    <property type="match status" value="1"/>
</dbReference>
<keyword evidence="1" id="KW-0597">Phosphoprotein</keyword>
<gene>
    <name evidence="5" type="ORF">CGI_10004341</name>
</gene>
<dbReference type="SUPFAM" id="SSF101898">
    <property type="entry name" value="NHL repeat"/>
    <property type="match status" value="1"/>
</dbReference>
<accession>K1R462</accession>
<dbReference type="InParanoid" id="K1R462"/>
<keyword evidence="3" id="KW-0863">Zinc-finger</keyword>
<dbReference type="PANTHER" id="PTHR25462">
    <property type="entry name" value="BONUS, ISOFORM C-RELATED"/>
    <property type="match status" value="1"/>
</dbReference>
<organism evidence="5">
    <name type="scientific">Magallana gigas</name>
    <name type="common">Pacific oyster</name>
    <name type="synonym">Crassostrea gigas</name>
    <dbReference type="NCBI Taxonomy" id="29159"/>
    <lineage>
        <taxon>Eukaryota</taxon>
        <taxon>Metazoa</taxon>
        <taxon>Spiralia</taxon>
        <taxon>Lophotrochozoa</taxon>
        <taxon>Mollusca</taxon>
        <taxon>Bivalvia</taxon>
        <taxon>Autobranchia</taxon>
        <taxon>Pteriomorphia</taxon>
        <taxon>Ostreida</taxon>
        <taxon>Ostreoidea</taxon>
        <taxon>Ostreidae</taxon>
        <taxon>Magallana</taxon>
    </lineage>
</organism>
<sequence>MATAGDEESSLTTDLMLCSICLEQYKLPVSLPCSHSFCLTCLSKHIITSCVKCDPPLGFPCPLCRKFIPAPGKINEHSVDRWAKLFPENKLLALIATGTNSIYCKSCQEDDEESKASSWCMDCSEVLCDDCVKCHKKVRLTRNHVVVAITECSASFHQSLSLDNCETHGGRKLEIICKEHLLPCCSVCVTKEHDGCKTFCQLEDVDANTVGPHNVKNLQAEVETMCSNLEQIITDEKTNMSCLDNASDKFAKELSGITTSIIATIKKLEEKHLDETAKLIKESKSKLENSVQSLEHRLSYLQYWKEKLTKNVSNETILKTNEILSYIKMKHIYESMGNLDYPKLEISIQTEILDSVQKLTSLSCLAKTTSREKSKQCAINQRIVDLKCADVVNVSQFTIKNCNLHDGEFLSRDKLLLTDYKNERCVLCNTDGVILQEISLPGSPYGMCIHGENDVLVTLPDNQKVVVIDINSLEIKQSVSVDLDCFGISTSGNAAVFGVRSSVVMFENFFHEKIYKTMVTETGFTDDVALDRDGNVIYSNYSENTVNTLDKNGKILFEYIHEELTKPYGITVDGYGNIFVNGFGSNNIHILSNVGENLRIIKGVKRPQCIKFLRGTYRFFVAENCGRVKVFELQEN</sequence>
<dbReference type="InterPro" id="IPR017907">
    <property type="entry name" value="Znf_RING_CS"/>
</dbReference>
<evidence type="ECO:0000313" key="5">
    <source>
        <dbReference type="EMBL" id="EKC28661.1"/>
    </source>
</evidence>
<dbReference type="Pfam" id="PF13445">
    <property type="entry name" value="zf-RING_UBOX"/>
    <property type="match status" value="1"/>
</dbReference>
<dbReference type="PROSITE" id="PS00518">
    <property type="entry name" value="ZF_RING_1"/>
    <property type="match status" value="1"/>
</dbReference>
<keyword evidence="2" id="KW-0479">Metal-binding</keyword>
<dbReference type="InterPro" id="IPR011042">
    <property type="entry name" value="6-blade_b-propeller_TolB-like"/>
</dbReference>
<evidence type="ECO:0000256" key="2">
    <source>
        <dbReference type="ARBA" id="ARBA00022723"/>
    </source>
</evidence>
<dbReference type="Gene3D" id="3.30.40.10">
    <property type="entry name" value="Zinc/RING finger domain, C3HC4 (zinc finger)"/>
    <property type="match status" value="1"/>
</dbReference>
<protein>
    <submittedName>
        <fullName evidence="5">Tripartite motif-containing protein 56</fullName>
    </submittedName>
</protein>
<keyword evidence="4" id="KW-0862">Zinc</keyword>
<reference evidence="5" key="1">
    <citation type="journal article" date="2012" name="Nature">
        <title>The oyster genome reveals stress adaptation and complexity of shell formation.</title>
        <authorList>
            <person name="Zhang G."/>
            <person name="Fang X."/>
            <person name="Guo X."/>
            <person name="Li L."/>
            <person name="Luo R."/>
            <person name="Xu F."/>
            <person name="Yang P."/>
            <person name="Zhang L."/>
            <person name="Wang X."/>
            <person name="Qi H."/>
            <person name="Xiong Z."/>
            <person name="Que H."/>
            <person name="Xie Y."/>
            <person name="Holland P.W."/>
            <person name="Paps J."/>
            <person name="Zhu Y."/>
            <person name="Wu F."/>
            <person name="Chen Y."/>
            <person name="Wang J."/>
            <person name="Peng C."/>
            <person name="Meng J."/>
            <person name="Yang L."/>
            <person name="Liu J."/>
            <person name="Wen B."/>
            <person name="Zhang N."/>
            <person name="Huang Z."/>
            <person name="Zhu Q."/>
            <person name="Feng Y."/>
            <person name="Mount A."/>
            <person name="Hedgecock D."/>
            <person name="Xu Z."/>
            <person name="Liu Y."/>
            <person name="Domazet-Loso T."/>
            <person name="Du Y."/>
            <person name="Sun X."/>
            <person name="Zhang S."/>
            <person name="Liu B."/>
            <person name="Cheng P."/>
            <person name="Jiang X."/>
            <person name="Li J."/>
            <person name="Fan D."/>
            <person name="Wang W."/>
            <person name="Fu W."/>
            <person name="Wang T."/>
            <person name="Wang B."/>
            <person name="Zhang J."/>
            <person name="Peng Z."/>
            <person name="Li Y."/>
            <person name="Li N."/>
            <person name="Wang J."/>
            <person name="Chen M."/>
            <person name="He Y."/>
            <person name="Tan F."/>
            <person name="Song X."/>
            <person name="Zheng Q."/>
            <person name="Huang R."/>
            <person name="Yang H."/>
            <person name="Du X."/>
            <person name="Chen L."/>
            <person name="Yang M."/>
            <person name="Gaffney P.M."/>
            <person name="Wang S."/>
            <person name="Luo L."/>
            <person name="She Z."/>
            <person name="Ming Y."/>
            <person name="Huang W."/>
            <person name="Zhang S."/>
            <person name="Huang B."/>
            <person name="Zhang Y."/>
            <person name="Qu T."/>
            <person name="Ni P."/>
            <person name="Miao G."/>
            <person name="Wang J."/>
            <person name="Wang Q."/>
            <person name="Steinberg C.E."/>
            <person name="Wang H."/>
            <person name="Li N."/>
            <person name="Qian L."/>
            <person name="Zhang G."/>
            <person name="Li Y."/>
            <person name="Yang H."/>
            <person name="Liu X."/>
            <person name="Wang J."/>
            <person name="Yin Y."/>
            <person name="Wang J."/>
        </authorList>
    </citation>
    <scope>NUCLEOTIDE SEQUENCE [LARGE SCALE GENOMIC DNA]</scope>
    <source>
        <strain evidence="5">05x7-T-G4-1.051#20</strain>
    </source>
</reference>
<dbReference type="InterPro" id="IPR001841">
    <property type="entry name" value="Znf_RING"/>
</dbReference>
<dbReference type="InterPro" id="IPR027370">
    <property type="entry name" value="Znf-RING_euk"/>
</dbReference>
<evidence type="ECO:0000256" key="1">
    <source>
        <dbReference type="ARBA" id="ARBA00022553"/>
    </source>
</evidence>
<dbReference type="Gene3D" id="2.120.10.30">
    <property type="entry name" value="TolB, C-terminal domain"/>
    <property type="match status" value="1"/>
</dbReference>